<comment type="caution">
    <text evidence="1">The sequence shown here is derived from an EMBL/GenBank/DDBJ whole genome shotgun (WGS) entry which is preliminary data.</text>
</comment>
<dbReference type="OrthoDB" id="550575at2759"/>
<dbReference type="PANTHER" id="PTHR13318:SF95">
    <property type="entry name" value="F-BOX PROTEIN YLR352W"/>
    <property type="match status" value="1"/>
</dbReference>
<dbReference type="SUPFAM" id="SSF52047">
    <property type="entry name" value="RNI-like"/>
    <property type="match status" value="1"/>
</dbReference>
<dbReference type="InterPro" id="IPR032675">
    <property type="entry name" value="LRR_dom_sf"/>
</dbReference>
<proteinExistence type="predicted"/>
<evidence type="ECO:0000313" key="2">
    <source>
        <dbReference type="Proteomes" id="UP000236928"/>
    </source>
</evidence>
<evidence type="ECO:0008006" key="3">
    <source>
        <dbReference type="Google" id="ProtNLM"/>
    </source>
</evidence>
<dbReference type="EMBL" id="JIBK01000046">
    <property type="protein sequence ID" value="POM84536.1"/>
    <property type="molecule type" value="Genomic_DNA"/>
</dbReference>
<dbReference type="GO" id="GO:0019005">
    <property type="term" value="C:SCF ubiquitin ligase complex"/>
    <property type="evidence" value="ECO:0007669"/>
    <property type="project" value="TreeGrafter"/>
</dbReference>
<name>A0A2P4Z3E0_9CRYT</name>
<organism evidence="1 2">
    <name type="scientific">Cryptosporidium meleagridis</name>
    <dbReference type="NCBI Taxonomy" id="93969"/>
    <lineage>
        <taxon>Eukaryota</taxon>
        <taxon>Sar</taxon>
        <taxon>Alveolata</taxon>
        <taxon>Apicomplexa</taxon>
        <taxon>Conoidasida</taxon>
        <taxon>Coccidia</taxon>
        <taxon>Eucoccidiorida</taxon>
        <taxon>Eimeriorina</taxon>
        <taxon>Cryptosporidiidae</taxon>
        <taxon>Cryptosporidium</taxon>
    </lineage>
</organism>
<dbReference type="PANTHER" id="PTHR13318">
    <property type="entry name" value="PARTNER OF PAIRED, ISOFORM B-RELATED"/>
    <property type="match status" value="1"/>
</dbReference>
<protein>
    <recommendedName>
        <fullName evidence="3">Leucine Rich repeat family protein</fullName>
    </recommendedName>
</protein>
<keyword evidence="2" id="KW-1185">Reference proteome</keyword>
<dbReference type="VEuPathDB" id="CryptoDB:CmeUKMEL1_12885"/>
<sequence length="621" mass="72060">MSSESEWLFFASNVEVHVYGKKIMQNLGANGAGMCYKLFGDDIKICIYGFNREFNYSFGKDILSVFWKFYLDGKFTIVCKKYINFFFSNAMPNSIFCFIEKVSGITPQFLSPRFSSRSDIIHKSSLTFRNKFPDNNDKMLITKKQKITKFEQMNHQKMKNYAPESRFEDERQKTVCKTNLDNYPSISTNCISNLPQDLLFYVLSMLVTPVVCEENEKSHINCNLFYKDDLIKSTNLAFVNSRLLKFFQDNVWEILIHHKLRKKSNNLINFKNLGSLIISSKNIKDSDIKEIASAKHLPASINKLIINGNNNITDSALSLFLLRLRNLEFLEIIDCNSITGSSSFRVIGMKPSIKFLKIGSRIKQNFSINDNSLKDLFNSKYQKKLIKTDMSSFAKPSIKHLELQNCVGITKIPETVKEYCYNIEYLDLRGCKNILNIELERFFGYSKNLKVLVLSNTNISDQILDIIFENCPGIEILDVSYCANISEKIFDKLPIKLKLLTGLKLSYCLNFKANSLIQILSNCKFLEIIDLAGCCNLECSLINYRNMISATNLRKIGVFRLSFDPRKLNEWILNNMEVELNNKKINIEICYDRELLISEFTYKFEKKRDIYLERNKPIWVN</sequence>
<gene>
    <name evidence="1" type="ORF">CmeUKMEL1_12885</name>
</gene>
<dbReference type="Gene3D" id="3.80.10.10">
    <property type="entry name" value="Ribonuclease Inhibitor"/>
    <property type="match status" value="2"/>
</dbReference>
<dbReference type="GO" id="GO:0031146">
    <property type="term" value="P:SCF-dependent proteasomal ubiquitin-dependent protein catabolic process"/>
    <property type="evidence" value="ECO:0007669"/>
    <property type="project" value="TreeGrafter"/>
</dbReference>
<reference evidence="1 2" key="1">
    <citation type="submission" date="2014-04" db="EMBL/GenBank/DDBJ databases">
        <title>Comparative Genomics of Cryptosporidium Species.</title>
        <authorList>
            <person name="Silva J.C."/>
            <person name="Su Q."/>
            <person name="Chalmers R."/>
            <person name="Chibucos M.C."/>
            <person name="Elwin K."/>
            <person name="Godinez A."/>
            <person name="Guo F."/>
            <person name="Huynh K."/>
            <person name="Orvis J."/>
            <person name="Ott S."/>
            <person name="Sadzewicz L."/>
            <person name="Sengamalay N."/>
            <person name="Shetty A."/>
            <person name="Sun M."/>
            <person name="Tallon L."/>
            <person name="Xiao L."/>
            <person name="Zhang H."/>
            <person name="Fraser C.M."/>
            <person name="Zhu G."/>
            <person name="Kissinger J."/>
            <person name="Widmer G."/>
        </authorList>
    </citation>
    <scope>NUCLEOTIDE SEQUENCE [LARGE SCALE GENOMIC DNA]</scope>
    <source>
        <strain evidence="1 2">UKMEL1</strain>
    </source>
</reference>
<accession>A0A2P4Z3E0</accession>
<evidence type="ECO:0000313" key="1">
    <source>
        <dbReference type="EMBL" id="POM84536.1"/>
    </source>
</evidence>
<dbReference type="AlphaFoldDB" id="A0A2P4Z3E0"/>
<dbReference type="Proteomes" id="UP000236928">
    <property type="component" value="Unassembled WGS sequence"/>
</dbReference>